<feature type="transmembrane region" description="Helical" evidence="1">
    <location>
        <begin position="50"/>
        <end position="72"/>
    </location>
</feature>
<accession>A0ABS6V162</accession>
<comment type="caution">
    <text evidence="3">The sequence shown here is derived from an EMBL/GenBank/DDBJ whole genome shotgun (WGS) entry which is preliminary data.</text>
</comment>
<keyword evidence="1" id="KW-0472">Membrane</keyword>
<evidence type="ECO:0000256" key="1">
    <source>
        <dbReference type="SAM" id="Phobius"/>
    </source>
</evidence>
<name>A0ABS6V162_9PSEU</name>
<feature type="transmembrane region" description="Helical" evidence="1">
    <location>
        <begin position="22"/>
        <end position="44"/>
    </location>
</feature>
<evidence type="ECO:0000259" key="2">
    <source>
        <dbReference type="Pfam" id="PF14145"/>
    </source>
</evidence>
<dbReference type="RefSeq" id="WP_218605808.1">
    <property type="nucleotide sequence ID" value="NZ_JADQDJ010000432.1"/>
</dbReference>
<feature type="domain" description="YrhK" evidence="2">
    <location>
        <begin position="20"/>
        <end position="72"/>
    </location>
</feature>
<keyword evidence="1" id="KW-0812">Transmembrane</keyword>
<dbReference type="Pfam" id="PF14145">
    <property type="entry name" value="YrhK"/>
    <property type="match status" value="1"/>
</dbReference>
<reference evidence="3 4" key="1">
    <citation type="submission" date="2020-11" db="EMBL/GenBank/DDBJ databases">
        <title>Pseudonocardia abyssalis sp. nov. and Pseudonocardia oceani sp. nov., description and phylogenomic analysis of two novel actinomycetes isolated from the deep Southern Ocean.</title>
        <authorList>
            <person name="Parra J."/>
        </authorList>
    </citation>
    <scope>NUCLEOTIDE SEQUENCE [LARGE SCALE GENOMIC DNA]</scope>
    <source>
        <strain evidence="3 4">KRD-168</strain>
    </source>
</reference>
<protein>
    <submittedName>
        <fullName evidence="3">YrhK family protein</fullName>
    </submittedName>
</protein>
<dbReference type="Proteomes" id="UP000694287">
    <property type="component" value="Unassembled WGS sequence"/>
</dbReference>
<keyword evidence="1" id="KW-1133">Transmembrane helix</keyword>
<keyword evidence="4" id="KW-1185">Reference proteome</keyword>
<dbReference type="InterPro" id="IPR025424">
    <property type="entry name" value="YrhK_domain"/>
</dbReference>
<evidence type="ECO:0000313" key="4">
    <source>
        <dbReference type="Proteomes" id="UP000694287"/>
    </source>
</evidence>
<evidence type="ECO:0000313" key="3">
    <source>
        <dbReference type="EMBL" id="MBW0137981.1"/>
    </source>
</evidence>
<sequence>MGEQWSGVGSALVRDFVDDFPVIHLIIGGVGNATFLVGSAFFLVPSLETAALWLFVVGSFGMLVGSLGEAFVRYRRRRRPD</sequence>
<organism evidence="3 4">
    <name type="scientific">Pseudonocardia abyssalis</name>
    <dbReference type="NCBI Taxonomy" id="2792008"/>
    <lineage>
        <taxon>Bacteria</taxon>
        <taxon>Bacillati</taxon>
        <taxon>Actinomycetota</taxon>
        <taxon>Actinomycetes</taxon>
        <taxon>Pseudonocardiales</taxon>
        <taxon>Pseudonocardiaceae</taxon>
        <taxon>Pseudonocardia</taxon>
    </lineage>
</organism>
<dbReference type="EMBL" id="JADQDK010000001">
    <property type="protein sequence ID" value="MBW0137981.1"/>
    <property type="molecule type" value="Genomic_DNA"/>
</dbReference>
<proteinExistence type="predicted"/>
<gene>
    <name evidence="3" type="ORF">I4I81_27485</name>
</gene>